<dbReference type="Pfam" id="PF03745">
    <property type="entry name" value="DUF309"/>
    <property type="match status" value="1"/>
</dbReference>
<dbReference type="RefSeq" id="WP_075777840.1">
    <property type="nucleotide sequence ID" value="NZ_JAIBNN010000001.1"/>
</dbReference>
<comment type="caution">
    <text evidence="1">The sequence shown here is derived from an EMBL/GenBank/DDBJ whole genome shotgun (WGS) entry which is preliminary data.</text>
</comment>
<dbReference type="STRING" id="1194526.A284_06230"/>
<protein>
    <submittedName>
        <fullName evidence="1">DUF309 domain-containing protein</fullName>
    </submittedName>
</protein>
<accession>A0A2T4Q3A5</accession>
<organism evidence="1 2">
    <name type="scientific">Staphylococcus warneri</name>
    <dbReference type="NCBI Taxonomy" id="1292"/>
    <lineage>
        <taxon>Bacteria</taxon>
        <taxon>Bacillati</taxon>
        <taxon>Bacillota</taxon>
        <taxon>Bacilli</taxon>
        <taxon>Bacillales</taxon>
        <taxon>Staphylococcaceae</taxon>
        <taxon>Staphylococcus</taxon>
    </lineage>
</organism>
<dbReference type="Proteomes" id="UP000240717">
    <property type="component" value="Unassembled WGS sequence"/>
</dbReference>
<dbReference type="AlphaFoldDB" id="A0A2T4Q3A5"/>
<dbReference type="SUPFAM" id="SSF140663">
    <property type="entry name" value="TTHA0068-like"/>
    <property type="match status" value="1"/>
</dbReference>
<evidence type="ECO:0000313" key="1">
    <source>
        <dbReference type="EMBL" id="PTI52394.1"/>
    </source>
</evidence>
<evidence type="ECO:0000313" key="2">
    <source>
        <dbReference type="Proteomes" id="UP000240717"/>
    </source>
</evidence>
<name>A0A2T4Q3A5_STAWA</name>
<dbReference type="Gene3D" id="1.10.3450.10">
    <property type="entry name" value="TTHA0068-like"/>
    <property type="match status" value="1"/>
</dbReference>
<reference evidence="1 2" key="1">
    <citation type="journal article" date="2016" name="Front. Microbiol.">
        <title>Comprehensive Phylogenetic Analysis of Bovine Non-aureus Staphylococci Species Based on Whole-Genome Sequencing.</title>
        <authorList>
            <person name="Naushad S."/>
            <person name="Barkema H.W."/>
            <person name="Luby C."/>
            <person name="Condas L.A."/>
            <person name="Nobrega D.B."/>
            <person name="Carson D.A."/>
            <person name="De Buck J."/>
        </authorList>
    </citation>
    <scope>NUCLEOTIDE SEQUENCE [LARGE SCALE GENOMIC DNA]</scope>
    <source>
        <strain evidence="1 2">SNUC 2993</strain>
    </source>
</reference>
<sequence>MEQALIQFYYYFHTRQHYFLCHDILEEAWKENDNFSKQDAIVSLILCATACYHFRRSNFKGAYKSFSKAKQVIKNANKQDQSQLHLNIQRYLEILDEQMTCVAQQQPFEPIQLPINADMLNRIQCHYSDYHFVSSPILNDDIVHHHLLRDRSDVVLARQMALKDKRYQRIQLDNNKNQ</sequence>
<dbReference type="EMBL" id="PZEV01000003">
    <property type="protein sequence ID" value="PTI52394.1"/>
    <property type="molecule type" value="Genomic_DNA"/>
</dbReference>
<dbReference type="PANTHER" id="PTHR34796:SF1">
    <property type="entry name" value="EXPRESSED PROTEIN"/>
    <property type="match status" value="1"/>
</dbReference>
<gene>
    <name evidence="1" type="ORF">BU085_01715</name>
</gene>
<dbReference type="InterPro" id="IPR023203">
    <property type="entry name" value="TTHA0068_sf"/>
</dbReference>
<proteinExistence type="predicted"/>
<dbReference type="InterPro" id="IPR005500">
    <property type="entry name" value="DUF309"/>
</dbReference>
<dbReference type="PANTHER" id="PTHR34796">
    <property type="entry name" value="EXPRESSED PROTEIN"/>
    <property type="match status" value="1"/>
</dbReference>